<reference evidence="1" key="2">
    <citation type="journal article" date="2016" name="Mol. Ecol.">
        <title>Population genomics of the filarial nematode parasite Wuchereria bancrofti from mosquitoes.</title>
        <authorList>
            <person name="Small S.T."/>
            <person name="Reimer L.J."/>
            <person name="Tisch D.J."/>
            <person name="King C.L."/>
            <person name="Christensen B.M."/>
            <person name="Siba P.M."/>
            <person name="Kazura J.W."/>
            <person name="Serre D."/>
            <person name="Zimmerman P.A."/>
        </authorList>
    </citation>
    <scope>NUCLEOTIDE SEQUENCE</scope>
    <source>
        <strain evidence="1">pt0022</strain>
    </source>
</reference>
<dbReference type="WBParaSite" id="mrna-Wban_05037">
    <property type="protein sequence ID" value="mrna-Wban_05037"/>
    <property type="gene ID" value="Wban_05037"/>
</dbReference>
<name>A0AAF5PSZ2_WUCBA</name>
<accession>A0AAF5PSZ2</accession>
<reference evidence="2" key="3">
    <citation type="submission" date="2024-02" db="UniProtKB">
        <authorList>
            <consortium name="WormBaseParasite"/>
        </authorList>
    </citation>
    <scope>IDENTIFICATION</scope>
    <source>
        <strain evidence="2">pt0022</strain>
    </source>
</reference>
<protein>
    <submittedName>
        <fullName evidence="2">Uncharacterized protein</fullName>
    </submittedName>
</protein>
<evidence type="ECO:0000313" key="2">
    <source>
        <dbReference type="WBParaSite" id="mrna-Wban_05037"/>
    </source>
</evidence>
<evidence type="ECO:0000313" key="1">
    <source>
        <dbReference type="Proteomes" id="UP000093561"/>
    </source>
</evidence>
<sequence>LVNDSSTLEEEEEEEKEEMAEWELMSYELLLNENSFDVASTVAERTGKQKRCFCQRCGHFKMSHISSLEEITATMELYSLEWYPKATKTVMNKRVVKRRRLGLTDKSEESKHYYIDGALQ</sequence>
<reference evidence="1" key="1">
    <citation type="submission" date="2015-03" db="EMBL/GenBank/DDBJ databases">
        <title>Wuchereria bancrofti Genome Sequencing Papua New Guinea Strain.</title>
        <authorList>
            <person name="Small S.T."/>
            <person name="Serre D."/>
            <person name="Zimmerman P.A."/>
        </authorList>
    </citation>
    <scope>NUCLEOTIDE SEQUENCE [LARGE SCALE GENOMIC DNA]</scope>
    <source>
        <strain evidence="1">pt0022</strain>
    </source>
</reference>
<proteinExistence type="predicted"/>
<dbReference type="AlphaFoldDB" id="A0AAF5PSZ2"/>
<dbReference type="Proteomes" id="UP000093561">
    <property type="component" value="Unassembled WGS sequence"/>
</dbReference>
<organism evidence="1 2">
    <name type="scientific">Wuchereria bancrofti</name>
    <dbReference type="NCBI Taxonomy" id="6293"/>
    <lineage>
        <taxon>Eukaryota</taxon>
        <taxon>Metazoa</taxon>
        <taxon>Ecdysozoa</taxon>
        <taxon>Nematoda</taxon>
        <taxon>Chromadorea</taxon>
        <taxon>Rhabditida</taxon>
        <taxon>Spirurina</taxon>
        <taxon>Spiruromorpha</taxon>
        <taxon>Filarioidea</taxon>
        <taxon>Onchocercidae</taxon>
        <taxon>Wuchereria</taxon>
    </lineage>
</organism>